<protein>
    <submittedName>
        <fullName evidence="1">Uncharacterized protein</fullName>
    </submittedName>
</protein>
<dbReference type="AlphaFoldDB" id="A0A382T5D8"/>
<name>A0A382T5D8_9ZZZZ</name>
<evidence type="ECO:0000313" key="1">
    <source>
        <dbReference type="EMBL" id="SVD17359.1"/>
    </source>
</evidence>
<accession>A0A382T5D8</accession>
<proteinExistence type="predicted"/>
<dbReference type="EMBL" id="UINC01134059">
    <property type="protein sequence ID" value="SVD17359.1"/>
    <property type="molecule type" value="Genomic_DNA"/>
</dbReference>
<feature type="non-terminal residue" evidence="1">
    <location>
        <position position="52"/>
    </location>
</feature>
<gene>
    <name evidence="1" type="ORF">METZ01_LOCUS370213</name>
</gene>
<organism evidence="1">
    <name type="scientific">marine metagenome</name>
    <dbReference type="NCBI Taxonomy" id="408172"/>
    <lineage>
        <taxon>unclassified sequences</taxon>
        <taxon>metagenomes</taxon>
        <taxon>ecological metagenomes</taxon>
    </lineage>
</organism>
<sequence length="52" mass="6026">MGTRGAIGFTIDGQNKLTYNHMDSYPEWLGARILAMLRTNDIDDEVRERIRN</sequence>
<reference evidence="1" key="1">
    <citation type="submission" date="2018-05" db="EMBL/GenBank/DDBJ databases">
        <authorList>
            <person name="Lanie J.A."/>
            <person name="Ng W.-L."/>
            <person name="Kazmierczak K.M."/>
            <person name="Andrzejewski T.M."/>
            <person name="Davidsen T.M."/>
            <person name="Wayne K.J."/>
            <person name="Tettelin H."/>
            <person name="Glass J.I."/>
            <person name="Rusch D."/>
            <person name="Podicherti R."/>
            <person name="Tsui H.-C.T."/>
            <person name="Winkler M.E."/>
        </authorList>
    </citation>
    <scope>NUCLEOTIDE SEQUENCE</scope>
</reference>